<evidence type="ECO:0000256" key="6">
    <source>
        <dbReference type="ARBA" id="ARBA00023033"/>
    </source>
</evidence>
<evidence type="ECO:0000256" key="3">
    <source>
        <dbReference type="ARBA" id="ARBA00022723"/>
    </source>
</evidence>
<organism evidence="9 10">
    <name type="scientific">Roseicella frigidaeris</name>
    <dbReference type="NCBI Taxonomy" id="2230885"/>
    <lineage>
        <taxon>Bacteria</taxon>
        <taxon>Pseudomonadati</taxon>
        <taxon>Pseudomonadota</taxon>
        <taxon>Alphaproteobacteria</taxon>
        <taxon>Acetobacterales</taxon>
        <taxon>Roseomonadaceae</taxon>
        <taxon>Roseicella</taxon>
    </lineage>
</organism>
<dbReference type="Gene3D" id="1.10.630.10">
    <property type="entry name" value="Cytochrome P450"/>
    <property type="match status" value="1"/>
</dbReference>
<keyword evidence="2 8" id="KW-0349">Heme</keyword>
<dbReference type="GO" id="GO:0004497">
    <property type="term" value="F:monooxygenase activity"/>
    <property type="evidence" value="ECO:0007669"/>
    <property type="project" value="UniProtKB-KW"/>
</dbReference>
<evidence type="ECO:0000256" key="1">
    <source>
        <dbReference type="ARBA" id="ARBA00010617"/>
    </source>
</evidence>
<dbReference type="InterPro" id="IPR002397">
    <property type="entry name" value="Cyt_P450_B"/>
</dbReference>
<dbReference type="GO" id="GO:0020037">
    <property type="term" value="F:heme binding"/>
    <property type="evidence" value="ECO:0007669"/>
    <property type="project" value="InterPro"/>
</dbReference>
<dbReference type="Proteomes" id="UP000249065">
    <property type="component" value="Unassembled WGS sequence"/>
</dbReference>
<dbReference type="Pfam" id="PF00067">
    <property type="entry name" value="p450"/>
    <property type="match status" value="1"/>
</dbReference>
<dbReference type="InterPro" id="IPR036396">
    <property type="entry name" value="Cyt_P450_sf"/>
</dbReference>
<dbReference type="RefSeq" id="WP_111471453.1">
    <property type="nucleotide sequence ID" value="NZ_QLIX01000017.1"/>
</dbReference>
<dbReference type="PRINTS" id="PR00385">
    <property type="entry name" value="P450"/>
</dbReference>
<sequence>MNAPVSIDAASEAWTTPLDQLDPSHPRRFQDDTMWPFFERLRRDAPVHYSTTSPLFGPYWSVTTYKDIMAVEVNHKAFSSESGLGGISIRDRPKDLRLPMFIAMDPPRHDAQRKVVQPIVAPANLAKLEHAIRERAGRILDGLPRGETFNWVEHVSIELTVQMLATLFDFPFADRRKLSFWSDCATAVPEAGGFIDSEEKREAVFAECLAYFTGLWNQRVNAEPRPDLISMLAHGEATRDMTPREFLGNLILLIVGGNDTTRNSISGGLLFLNENPAEYAKLRANPALIESMVPEIIRYQTPLAHMRRTALQDVELGGQRIRAGDKVVMWYISGNRDPAAIEQPERFLIDRKRPRQHLSFGFGIHRCVGNRLAEMQLRILWEEILARFERIEVVGPPKRVYSSFVHGITELPVRIPA</sequence>
<keyword evidence="6 8" id="KW-0503">Monooxygenase</keyword>
<evidence type="ECO:0000256" key="4">
    <source>
        <dbReference type="ARBA" id="ARBA00023002"/>
    </source>
</evidence>
<gene>
    <name evidence="9" type="ORF">DOO78_19050</name>
</gene>
<dbReference type="GO" id="GO:0005506">
    <property type="term" value="F:iron ion binding"/>
    <property type="evidence" value="ECO:0007669"/>
    <property type="project" value="InterPro"/>
</dbReference>
<comment type="function">
    <text evidence="7">Cytochromes P450 are a group of heme-thiolate monooxygenases. They oxidize a variety of structurally unrelated compounds, including steroids, fatty acids, and xenobiotics.</text>
</comment>
<dbReference type="PRINTS" id="PR00359">
    <property type="entry name" value="BP450"/>
</dbReference>
<dbReference type="InterPro" id="IPR017972">
    <property type="entry name" value="Cyt_P450_CS"/>
</dbReference>
<dbReference type="EMBL" id="QLIX01000017">
    <property type="protein sequence ID" value="RAI57481.1"/>
    <property type="molecule type" value="Genomic_DNA"/>
</dbReference>
<dbReference type="SUPFAM" id="SSF48264">
    <property type="entry name" value="Cytochrome P450"/>
    <property type="match status" value="1"/>
</dbReference>
<dbReference type="PROSITE" id="PS00086">
    <property type="entry name" value="CYTOCHROME_P450"/>
    <property type="match status" value="1"/>
</dbReference>
<evidence type="ECO:0000313" key="10">
    <source>
        <dbReference type="Proteomes" id="UP000249065"/>
    </source>
</evidence>
<dbReference type="GO" id="GO:0016705">
    <property type="term" value="F:oxidoreductase activity, acting on paired donors, with incorporation or reduction of molecular oxygen"/>
    <property type="evidence" value="ECO:0007669"/>
    <property type="project" value="InterPro"/>
</dbReference>
<dbReference type="OrthoDB" id="9801155at2"/>
<evidence type="ECO:0000313" key="9">
    <source>
        <dbReference type="EMBL" id="RAI57481.1"/>
    </source>
</evidence>
<evidence type="ECO:0000256" key="7">
    <source>
        <dbReference type="ARBA" id="ARBA00043906"/>
    </source>
</evidence>
<evidence type="ECO:0000256" key="2">
    <source>
        <dbReference type="ARBA" id="ARBA00022617"/>
    </source>
</evidence>
<dbReference type="PANTHER" id="PTHR46696">
    <property type="entry name" value="P450, PUTATIVE (EUROFUNG)-RELATED"/>
    <property type="match status" value="1"/>
</dbReference>
<keyword evidence="5 8" id="KW-0408">Iron</keyword>
<accession>A0A327M2G3</accession>
<dbReference type="FunFam" id="1.10.630.10:FF:000018">
    <property type="entry name" value="Cytochrome P450 monooxygenase"/>
    <property type="match status" value="1"/>
</dbReference>
<dbReference type="PANTHER" id="PTHR46696:SF1">
    <property type="entry name" value="CYTOCHROME P450 YJIB-RELATED"/>
    <property type="match status" value="1"/>
</dbReference>
<dbReference type="InterPro" id="IPR001128">
    <property type="entry name" value="Cyt_P450"/>
</dbReference>
<reference evidence="10" key="1">
    <citation type="submission" date="2018-06" db="EMBL/GenBank/DDBJ databases">
        <authorList>
            <person name="Khan S.A."/>
        </authorList>
    </citation>
    <scope>NUCLEOTIDE SEQUENCE [LARGE SCALE GENOMIC DNA]</scope>
    <source>
        <strain evidence="10">DB-1506</strain>
    </source>
</reference>
<comment type="caution">
    <text evidence="9">The sequence shown here is derived from an EMBL/GenBank/DDBJ whole genome shotgun (WGS) entry which is preliminary data.</text>
</comment>
<keyword evidence="4 8" id="KW-0560">Oxidoreductase</keyword>
<evidence type="ECO:0000256" key="8">
    <source>
        <dbReference type="RuleBase" id="RU000461"/>
    </source>
</evidence>
<comment type="similarity">
    <text evidence="1 8">Belongs to the cytochrome P450 family.</text>
</comment>
<protein>
    <submittedName>
        <fullName evidence="9">Cytochrome P450</fullName>
    </submittedName>
</protein>
<name>A0A327M2G3_9PROT</name>
<proteinExistence type="inferred from homology"/>
<keyword evidence="10" id="KW-1185">Reference proteome</keyword>
<keyword evidence="3 8" id="KW-0479">Metal-binding</keyword>
<evidence type="ECO:0000256" key="5">
    <source>
        <dbReference type="ARBA" id="ARBA00023004"/>
    </source>
</evidence>
<dbReference type="CDD" id="cd11033">
    <property type="entry name" value="CYP142-like"/>
    <property type="match status" value="1"/>
</dbReference>
<dbReference type="AlphaFoldDB" id="A0A327M2G3"/>